<proteinExistence type="predicted"/>
<feature type="non-terminal residue" evidence="1">
    <location>
        <position position="1"/>
    </location>
</feature>
<evidence type="ECO:0000313" key="1">
    <source>
        <dbReference type="EMBL" id="GAF95305.1"/>
    </source>
</evidence>
<dbReference type="EMBL" id="BARS01011931">
    <property type="protein sequence ID" value="GAF95305.1"/>
    <property type="molecule type" value="Genomic_DNA"/>
</dbReference>
<dbReference type="AlphaFoldDB" id="X0V3S9"/>
<comment type="caution">
    <text evidence="1">The sequence shown here is derived from an EMBL/GenBank/DDBJ whole genome shotgun (WGS) entry which is preliminary data.</text>
</comment>
<sequence>PVNERNLFWRSDSTYDIAMAQRKNAGQAAQLTIAAFNAAIAQVPGTAAATWLTWDRNWFRSAHHGAEYGDVNARIFPFLVAPFMEAEEAVASLSA</sequence>
<organism evidence="1">
    <name type="scientific">marine sediment metagenome</name>
    <dbReference type="NCBI Taxonomy" id="412755"/>
    <lineage>
        <taxon>unclassified sequences</taxon>
        <taxon>metagenomes</taxon>
        <taxon>ecological metagenomes</taxon>
    </lineage>
</organism>
<accession>X0V3S9</accession>
<name>X0V3S9_9ZZZZ</name>
<gene>
    <name evidence="1" type="ORF">S01H1_21500</name>
</gene>
<protein>
    <submittedName>
        <fullName evidence="1">Uncharacterized protein</fullName>
    </submittedName>
</protein>
<reference evidence="1" key="1">
    <citation type="journal article" date="2014" name="Front. Microbiol.">
        <title>High frequency of phylogenetically diverse reductive dehalogenase-homologous genes in deep subseafloor sedimentary metagenomes.</title>
        <authorList>
            <person name="Kawai M."/>
            <person name="Futagami T."/>
            <person name="Toyoda A."/>
            <person name="Takaki Y."/>
            <person name="Nishi S."/>
            <person name="Hori S."/>
            <person name="Arai W."/>
            <person name="Tsubouchi T."/>
            <person name="Morono Y."/>
            <person name="Uchiyama I."/>
            <person name="Ito T."/>
            <person name="Fujiyama A."/>
            <person name="Inagaki F."/>
            <person name="Takami H."/>
        </authorList>
    </citation>
    <scope>NUCLEOTIDE SEQUENCE</scope>
    <source>
        <strain evidence="1">Expedition CK06-06</strain>
    </source>
</reference>